<dbReference type="PANTHER" id="PTHR12295:SF30">
    <property type="entry name" value="PROTEIN FURRY"/>
    <property type="match status" value="1"/>
</dbReference>
<dbReference type="InterPro" id="IPR016024">
    <property type="entry name" value="ARM-type_fold"/>
</dbReference>
<dbReference type="GO" id="GO:0000902">
    <property type="term" value="P:cell morphogenesis"/>
    <property type="evidence" value="ECO:0007669"/>
    <property type="project" value="InterPro"/>
</dbReference>
<dbReference type="InterPro" id="IPR025481">
    <property type="entry name" value="Cell_Morphogen_C"/>
</dbReference>
<dbReference type="SUPFAM" id="SSF48371">
    <property type="entry name" value="ARM repeat"/>
    <property type="match status" value="1"/>
</dbReference>
<feature type="domain" description="Cell morphogenesis protein C-terminal" evidence="3">
    <location>
        <begin position="1955"/>
        <end position="2203"/>
    </location>
</feature>
<dbReference type="Pfam" id="PF14225">
    <property type="entry name" value="MOR2-PAG1_C"/>
    <property type="match status" value="1"/>
</dbReference>
<evidence type="ECO:0008006" key="7">
    <source>
        <dbReference type="Google" id="ProtNLM"/>
    </source>
</evidence>
<gene>
    <name evidence="5" type="ORF">BOTBODRAFT_178297</name>
</gene>
<feature type="domain" description="Cell morphogenesis protein N-terminal" evidence="2">
    <location>
        <begin position="369"/>
        <end position="922"/>
    </location>
</feature>
<keyword evidence="6" id="KW-1185">Reference proteome</keyword>
<dbReference type="GO" id="GO:0005938">
    <property type="term" value="C:cell cortex"/>
    <property type="evidence" value="ECO:0007669"/>
    <property type="project" value="TreeGrafter"/>
</dbReference>
<feature type="region of interest" description="Disordered" evidence="1">
    <location>
        <begin position="339"/>
        <end position="361"/>
    </location>
</feature>
<evidence type="ECO:0000313" key="5">
    <source>
        <dbReference type="EMBL" id="KDQ10267.1"/>
    </source>
</evidence>
<reference evidence="6" key="1">
    <citation type="journal article" date="2014" name="Proc. Natl. Acad. Sci. U.S.A.">
        <title>Extensive sampling of basidiomycete genomes demonstrates inadequacy of the white-rot/brown-rot paradigm for wood decay fungi.</title>
        <authorList>
            <person name="Riley R."/>
            <person name="Salamov A.A."/>
            <person name="Brown D.W."/>
            <person name="Nagy L.G."/>
            <person name="Floudas D."/>
            <person name="Held B.W."/>
            <person name="Levasseur A."/>
            <person name="Lombard V."/>
            <person name="Morin E."/>
            <person name="Otillar R."/>
            <person name="Lindquist E.A."/>
            <person name="Sun H."/>
            <person name="LaButti K.M."/>
            <person name="Schmutz J."/>
            <person name="Jabbour D."/>
            <person name="Luo H."/>
            <person name="Baker S.E."/>
            <person name="Pisabarro A.G."/>
            <person name="Walton J.D."/>
            <person name="Blanchette R.A."/>
            <person name="Henrissat B."/>
            <person name="Martin F."/>
            <person name="Cullen D."/>
            <person name="Hibbett D.S."/>
            <person name="Grigoriev I.V."/>
        </authorList>
    </citation>
    <scope>NUCLEOTIDE SEQUENCE [LARGE SCALE GENOMIC DNA]</scope>
    <source>
        <strain evidence="6">FD-172 SS1</strain>
    </source>
</reference>
<feature type="domain" description="Cell morphogenesis central region" evidence="4">
    <location>
        <begin position="1749"/>
        <end position="1928"/>
    </location>
</feature>
<evidence type="ECO:0000259" key="3">
    <source>
        <dbReference type="Pfam" id="PF14225"/>
    </source>
</evidence>
<feature type="region of interest" description="Disordered" evidence="1">
    <location>
        <begin position="1150"/>
        <end position="1170"/>
    </location>
</feature>
<proteinExistence type="predicted"/>
<feature type="domain" description="Cell morphogenesis central region" evidence="4">
    <location>
        <begin position="1163"/>
        <end position="1350"/>
    </location>
</feature>
<dbReference type="STRING" id="930990.A0A067MEG5"/>
<feature type="compositionally biased region" description="Polar residues" evidence="1">
    <location>
        <begin position="152"/>
        <end position="164"/>
    </location>
</feature>
<dbReference type="HOGENOM" id="CLU_000325_1_1_1"/>
<organism evidence="5 6">
    <name type="scientific">Botryobasidium botryosum (strain FD-172 SS1)</name>
    <dbReference type="NCBI Taxonomy" id="930990"/>
    <lineage>
        <taxon>Eukaryota</taxon>
        <taxon>Fungi</taxon>
        <taxon>Dikarya</taxon>
        <taxon>Basidiomycota</taxon>
        <taxon>Agaricomycotina</taxon>
        <taxon>Agaricomycetes</taxon>
        <taxon>Cantharellales</taxon>
        <taxon>Botryobasidiaceae</taxon>
        <taxon>Botryobasidium</taxon>
    </lineage>
</organism>
<evidence type="ECO:0000313" key="6">
    <source>
        <dbReference type="Proteomes" id="UP000027195"/>
    </source>
</evidence>
<evidence type="ECO:0000259" key="2">
    <source>
        <dbReference type="Pfam" id="PF14222"/>
    </source>
</evidence>
<dbReference type="Pfam" id="PF14222">
    <property type="entry name" value="MOR2-PAG1_N"/>
    <property type="match status" value="1"/>
</dbReference>
<protein>
    <recommendedName>
        <fullName evidence="7">Cell morphogenesis protein N-terminal domain-containing protein</fullName>
    </recommendedName>
</protein>
<dbReference type="InParanoid" id="A0A067MEG5"/>
<dbReference type="EMBL" id="KL198069">
    <property type="protein sequence ID" value="KDQ10267.1"/>
    <property type="molecule type" value="Genomic_DNA"/>
</dbReference>
<feature type="region of interest" description="Disordered" evidence="1">
    <location>
        <begin position="2411"/>
        <end position="2474"/>
    </location>
</feature>
<dbReference type="InterPro" id="IPR039867">
    <property type="entry name" value="Furry/Tao3/Mor2"/>
</dbReference>
<evidence type="ECO:0000259" key="4">
    <source>
        <dbReference type="Pfam" id="PF14228"/>
    </source>
</evidence>
<dbReference type="InterPro" id="IPR025614">
    <property type="entry name" value="Cell_morpho_N"/>
</dbReference>
<feature type="compositionally biased region" description="Polar residues" evidence="1">
    <location>
        <begin position="38"/>
        <end position="53"/>
    </location>
</feature>
<dbReference type="OrthoDB" id="6287725at2759"/>
<name>A0A067MEG5_BOTB1</name>
<feature type="compositionally biased region" description="Basic and acidic residues" evidence="1">
    <location>
        <begin position="54"/>
        <end position="64"/>
    </location>
</feature>
<dbReference type="GO" id="GO:0030427">
    <property type="term" value="C:site of polarized growth"/>
    <property type="evidence" value="ECO:0007669"/>
    <property type="project" value="TreeGrafter"/>
</dbReference>
<dbReference type="InterPro" id="IPR029473">
    <property type="entry name" value="MOR2-PAG1_mid"/>
</dbReference>
<dbReference type="PANTHER" id="PTHR12295">
    <property type="entry name" value="FURRY-RELATED"/>
    <property type="match status" value="1"/>
</dbReference>
<evidence type="ECO:0000256" key="1">
    <source>
        <dbReference type="SAM" id="MobiDB-lite"/>
    </source>
</evidence>
<dbReference type="FunCoup" id="A0A067MEG5">
    <property type="interactions" value="232"/>
</dbReference>
<feature type="domain" description="Cell morphogenesis central region" evidence="4">
    <location>
        <begin position="1458"/>
        <end position="1673"/>
    </location>
</feature>
<dbReference type="Pfam" id="PF14228">
    <property type="entry name" value="MOR2-PAG1_mid"/>
    <property type="match status" value="3"/>
</dbReference>
<feature type="compositionally biased region" description="Basic and acidic residues" evidence="1">
    <location>
        <begin position="1155"/>
        <end position="1170"/>
    </location>
</feature>
<feature type="region of interest" description="Disordered" evidence="1">
    <location>
        <begin position="1"/>
        <end position="259"/>
    </location>
</feature>
<accession>A0A067MEG5</accession>
<dbReference type="Proteomes" id="UP000027195">
    <property type="component" value="Unassembled WGS sequence"/>
</dbReference>
<sequence>MGSEGVQIEIPNFDDDEEDYGASTFGFGRPQPAFGAQGSPTLAGSLTPVTSRNGGDRPYFHSRGDSANSEGSGSIQFGSSPKLTGPIGHSSSSSVATTSFAPPQPARKSSFASLRAAFKQGKSTPQPTVPPLPTIEPQQSLPVLRNPFARSVSAQGHHAQTPSTGRPRRPSAAGASQSRITPPSVHSRGQSGAASTGKFRTGHAHGLSLHSRASSTAHSDHSEHGSPSVVPPVPKVPNGIVNHRPQPSADADVTGPPSTSAEYALRSVFTRFVMIAEMKITELLKESLEYEVSISSYLGPGVDPSFDSLMESLAHIAQKTPKPVLGSVVRWREGYPDEPIPEDITSKHAAEASQRPPRHLNVTEQLKNRRDLASIYVLCRALIIVISSLGKDSIGDLFGNNLEALVFEEFTTRPDLKLLAPSENQRTNAELYAVLLGHLSSIRFVTVTDRFLHELAPLAAAQVPRDHDLRFENIVRGLKHIKLRVWPPESFDESAEFLESLARCFANAHGLRLKSAFAEVLVHMIHPMGKTAQAEVNHPMWERAIELIYPKAKDMMSKPRYWNSAYPLAVTSLCLAPHDYFVRNWTACFEASLGKLKQDKATRTVALNGIIRLFWTYLYRCHEPSSTVLAKLDGLLKHFFPANRRVIFPSEDSLDAYIPITHFIFARHFEYGQDLLMDLMQESTIQSLGSSIVNVLDFLAPERTIIAIMAALQTFRAMERDAKPVWPSNLDFHTFVLDDYPTSADVLPPAFFEKLSAAAFFERYGPVLAKVTLICGQAVGYMSILDPRYKFDPSFGVEEREHLVIRNHADGAIAYPKSLYPLIEVLTACFDSWPRFLHSSVNLPEALELLIYAVSHVEPSLAEAASKCLRRFAAHPQYVEPVIERLNLLLFSPVSILRDTRTRLATEHIKLVELWVEVVGIWAQQFDSDANPEDALGSPEGIVGDSMSALIDEIEAGGLYLLTSISYQHRLLGGKVLREGPKLRQRSAISLSRLCLIDILSGKGPAVSTTRDGDNPLQETEGARLLKWRQANYPDLLLRLAESPESVDEQLWVFLFPPFIRTCVEHVPNAVNICRESLNAAILRVHPLVSTLALAGNNARASPAQVTRFPPGPPRQGTNLVLELTPDQQAIVEQWRFWAVALCACAVPPDTRPSPPRDHARVPSDSSTQRERLATAKGLFRHLIPFLASDHNIFREAAVTALGCTHQSVYRSLLDDMQSITRHIHDEFRNQPAQQQMNRRGRRQDRLHTAVVRVYSLTSHFILDPRTLADQGAISLILQFVRETQTFLSNSQIRDDWEFSRLRRYFCGVVGRLFEALSLSPRKDWDRFMPPLMRLTLFRICEDWCTFGASPATLKRIDAMREAAPEGFFDYENKRSAMEHFEKEIALLSPAAAAAMASLCAGAFFTTDTSPIEARPNVESLEVVPLLDWIAALLSSGVESVRASGRKALRSLLSHSVCDLDLINDITRRSLVSTNTRACSPQFFEVVAEDIIKREDSHFSFHQVAYLGLANLGHSDLSTRHKAFEILEALHSKSVPGSPLMSFEAAINSAVTSVYLRAQRQISATLATIHPGESNALLAQCALRLPQTGSGRESYTLRLFPPWIANLDLMDADRGLSTDGNRALRNLFGLSVRYADVCPDVIDELWTELVSSTFINNGTAVVKFLIEQATRQANPEFVTHARKVIGCLSCTAVGPKIFVELCSVIEPESMTPAQEIVPSTYDTGGQLFTENLEALLPPPPTPQPLYPGELALLYLGGIALERAWDFGDQLPSILHAMFTQLDHRMSWVHHAVQRMFFQVLRSWIGGYEDFADRDGFPTRSDLKATIGRLEAAGPALFWMQAGHNAQQDPVSKMENLCTEVITLLEPLHPGLRQHWGSVALRWGTTCAVRETAVRSFQIFRALKPDVESGALRQILERLSNVISDQSPAKQSFAKEILSTLAALPNSSMINMSLLPQLFWCATACLATTVEAEFALGVRIFDSVLDRLDCSDPDTQEYVVSQKPFDWRGTSLAIHHLVFSGLRSSVTSEISLKLLARLVKLENSSLTDATGSRLRQVFAACLPWCLAGMENKSVDDFLIGLALDIARLADLEGRSGISRIMTSFAKSRFRTKEDFFRQAVMSLRDFSGNQWTEVVSILLGLVFNSERWLRIKAMQILKLVFQNMDKKHTLNLHGTDLLDPLLRLLWTDLASDALEVLEEPLAIAGGPTRTSVLRMSVHGLNAPMPGGDDEKATESGWCIDKPVENSFTCRQNIEALANSCETEAKPGSRVTSMDLFDDEGRSGLREPEIVVDDSEPFSETASLGELVNTLDDLNSFFQADEPEPPFPRLPHSFNTEETGHRVAAILSRSLAQTPVREWEGQEDGPSTPFVGLFSVSNPASEVSADSIRHNFMVDSDGEDDIDSRDTSMELYHRSSPLPYDRPLGRLHNLPDSEEENLSSLEAPYRGLRRPNGRVGDAPQKGQNDRRRHNDRQGFI</sequence>
<feature type="compositionally biased region" description="Polar residues" evidence="1">
    <location>
        <begin position="65"/>
        <end position="82"/>
    </location>
</feature>